<sequence length="878" mass="95183">MRRTVIVQGGLAFATRRAAAARDGENGLQIMTATQLAARLAGGFLHQVTGEELEFVVARALDAGGFEDIETVRHLPGMTRAVARTMRAAWNADTRLAHAPDGNARIRDLALLENRVREFLAGGARLPMDLRDEARARMQWAPAVLGPVSIMGVHFIEPVWRPIIHDLCAIAPVVWTAPPGADTAWFAGEVRTATAVAATPVQVTCADPRHEVLEAFRWARALIASGQAEPRDIAVCGVSTDEWDEYIVALVQETKLPVSFPHGRPCLGTADGQRCAALADVLLHGLSQARVRRLFALAAGERTALDALPRDWLRVPRSASLTSAAEWVRALDQLTFPDTDPRPIVMPLLTLLERGTVAAEEAADAFLRGRAHRLWERATRSAPAAALELSLRKIRVEDERDASDSVAWAPAWQLAASPRPWVRLLGLTERGWPRSSGEDPLLPDHIGPPGPLDADPPAEADRRAFGIIAAYATQGIVLSRSRRNAQGGRAGPSPLLAPGGNALALARRRITDQAASESDRLTARPQEIAKHLATGSALRCWQSWHRPDLTAHDGLLVADHTVIAESLAEIQSPTSLARLLRDPLGFVWKYALGWRAPDDRERPLILPPDEFGRLVHELLRRAVDALEPMPGFTVAGAEEIEGALEAAVRHVIATWPLERPVPPEVLWVNTVRQASAMALAGLTNEIFTESGTRSWTEVPFGEQANPPEPKSPDWPWDPALRVDVPGTAVAIRGKIDRVDLRAGGVAVRVTDYKTGERPENAAERIIAGGAELQRVLYALACRQLLPDVPAIRTRLIYLKGEPAIFLLPDLNDAIAQTAASVNAACAALTRGHAVPGPAAGDRLNDLRLALPASPAYFRRKQAAFIAAAGDLARFWELP</sequence>
<evidence type="ECO:0000259" key="2">
    <source>
        <dbReference type="Pfam" id="PF12705"/>
    </source>
</evidence>
<proteinExistence type="predicted"/>
<dbReference type="Proteomes" id="UP000324853">
    <property type="component" value="Unassembled WGS sequence"/>
</dbReference>
<dbReference type="InterPro" id="IPR011604">
    <property type="entry name" value="PDDEXK-like_dom_sf"/>
</dbReference>
<dbReference type="InterPro" id="IPR038726">
    <property type="entry name" value="PDDEXK_AddAB-type"/>
</dbReference>
<evidence type="ECO:0000313" key="4">
    <source>
        <dbReference type="Proteomes" id="UP000324853"/>
    </source>
</evidence>
<evidence type="ECO:0000313" key="3">
    <source>
        <dbReference type="EMBL" id="TYL83146.1"/>
    </source>
</evidence>
<keyword evidence="4" id="KW-1185">Reference proteome</keyword>
<dbReference type="EMBL" id="VSSR01000030">
    <property type="protein sequence ID" value="TYL83146.1"/>
    <property type="molecule type" value="Genomic_DNA"/>
</dbReference>
<dbReference type="SUPFAM" id="SSF52540">
    <property type="entry name" value="P-loop containing nucleoside triphosphate hydrolases"/>
    <property type="match status" value="1"/>
</dbReference>
<name>A0A5S4WP35_9BRAD</name>
<dbReference type="InterPro" id="IPR027417">
    <property type="entry name" value="P-loop_NTPase"/>
</dbReference>
<dbReference type="RefSeq" id="WP_148752643.1">
    <property type="nucleotide sequence ID" value="NZ_VSSR01000030.1"/>
</dbReference>
<dbReference type="Pfam" id="PF12705">
    <property type="entry name" value="PDDEXK_1"/>
    <property type="match status" value="1"/>
</dbReference>
<accession>A0A5S4WP35</accession>
<evidence type="ECO:0000256" key="1">
    <source>
        <dbReference type="SAM" id="MobiDB-lite"/>
    </source>
</evidence>
<feature type="domain" description="PD-(D/E)XK endonuclease-like" evidence="2">
    <location>
        <begin position="572"/>
        <end position="831"/>
    </location>
</feature>
<dbReference type="AlphaFoldDB" id="A0A5S4WP35"/>
<protein>
    <submittedName>
        <fullName evidence="3">PD-(D/E)XK nuclease family protein</fullName>
    </submittedName>
</protein>
<dbReference type="Gene3D" id="3.90.320.10">
    <property type="match status" value="1"/>
</dbReference>
<gene>
    <name evidence="3" type="ORF">FXB38_19675</name>
</gene>
<feature type="region of interest" description="Disordered" evidence="1">
    <location>
        <begin position="435"/>
        <end position="458"/>
    </location>
</feature>
<organism evidence="3 4">
    <name type="scientific">Bradyrhizobium cytisi</name>
    <dbReference type="NCBI Taxonomy" id="515489"/>
    <lineage>
        <taxon>Bacteria</taxon>
        <taxon>Pseudomonadati</taxon>
        <taxon>Pseudomonadota</taxon>
        <taxon>Alphaproteobacteria</taxon>
        <taxon>Hyphomicrobiales</taxon>
        <taxon>Nitrobacteraceae</taxon>
        <taxon>Bradyrhizobium</taxon>
    </lineage>
</organism>
<reference evidence="3 4" key="1">
    <citation type="submission" date="2019-08" db="EMBL/GenBank/DDBJ databases">
        <title>Bradyrhizobium hipponensis sp. nov., a rhizobium isolated from a Lupinus angustifolius root nodule in Tunisia.</title>
        <authorList>
            <person name="Off K."/>
            <person name="Rejili M."/>
            <person name="Mars M."/>
            <person name="Brachmann A."/>
            <person name="Marin M."/>
        </authorList>
    </citation>
    <scope>NUCLEOTIDE SEQUENCE [LARGE SCALE GENOMIC DNA]</scope>
    <source>
        <strain evidence="3 4">CTAW11</strain>
    </source>
</reference>
<dbReference type="OrthoDB" id="7282479at2"/>
<comment type="caution">
    <text evidence="3">The sequence shown here is derived from an EMBL/GenBank/DDBJ whole genome shotgun (WGS) entry which is preliminary data.</text>
</comment>